<dbReference type="SUPFAM" id="SSF52058">
    <property type="entry name" value="L domain-like"/>
    <property type="match status" value="1"/>
</dbReference>
<dbReference type="Proteomes" id="UP000245870">
    <property type="component" value="Unassembled WGS sequence"/>
</dbReference>
<proteinExistence type="predicted"/>
<dbReference type="PANTHER" id="PTHR47566:SF1">
    <property type="entry name" value="PROTEIN NUD1"/>
    <property type="match status" value="1"/>
</dbReference>
<dbReference type="RefSeq" id="WP_116616017.1">
    <property type="nucleotide sequence ID" value="NZ_QENY01000004.1"/>
</dbReference>
<name>A0A2U0UIR6_9BACT</name>
<feature type="chain" id="PRO_5015643397" description="Leucine rich repeat (LRR) protein" evidence="3">
    <location>
        <begin position="21"/>
        <end position="385"/>
    </location>
</feature>
<dbReference type="InterPro" id="IPR052574">
    <property type="entry name" value="CDIRP"/>
</dbReference>
<evidence type="ECO:0000313" key="4">
    <source>
        <dbReference type="EMBL" id="PVX57516.1"/>
    </source>
</evidence>
<evidence type="ECO:0000256" key="2">
    <source>
        <dbReference type="ARBA" id="ARBA00022737"/>
    </source>
</evidence>
<dbReference type="PANTHER" id="PTHR47566">
    <property type="match status" value="1"/>
</dbReference>
<evidence type="ECO:0000313" key="5">
    <source>
        <dbReference type="Proteomes" id="UP000245870"/>
    </source>
</evidence>
<dbReference type="InterPro" id="IPR032675">
    <property type="entry name" value="LRR_dom_sf"/>
</dbReference>
<protein>
    <recommendedName>
        <fullName evidence="6">Leucine rich repeat (LRR) protein</fullName>
    </recommendedName>
</protein>
<reference evidence="4 5" key="1">
    <citation type="submission" date="2018-05" db="EMBL/GenBank/DDBJ databases">
        <title>Genomic Encyclopedia of Type Strains, Phase IV (KMG-IV): sequencing the most valuable type-strain genomes for metagenomic binning, comparative biology and taxonomic classification.</title>
        <authorList>
            <person name="Goeker M."/>
        </authorList>
    </citation>
    <scope>NUCLEOTIDE SEQUENCE [LARGE SCALE GENOMIC DNA]</scope>
    <source>
        <strain evidence="4 5">DSM 100333</strain>
    </source>
</reference>
<keyword evidence="2" id="KW-0677">Repeat</keyword>
<organism evidence="4 5">
    <name type="scientific">Hallella colorans</name>
    <dbReference type="NCBI Taxonomy" id="1703337"/>
    <lineage>
        <taxon>Bacteria</taxon>
        <taxon>Pseudomonadati</taxon>
        <taxon>Bacteroidota</taxon>
        <taxon>Bacteroidia</taxon>
        <taxon>Bacteroidales</taxon>
        <taxon>Prevotellaceae</taxon>
        <taxon>Hallella</taxon>
    </lineage>
</organism>
<dbReference type="OrthoDB" id="1059339at2"/>
<dbReference type="EMBL" id="QENY01000004">
    <property type="protein sequence ID" value="PVX57516.1"/>
    <property type="molecule type" value="Genomic_DNA"/>
</dbReference>
<feature type="signal peptide" evidence="3">
    <location>
        <begin position="1"/>
        <end position="20"/>
    </location>
</feature>
<keyword evidence="5" id="KW-1185">Reference proteome</keyword>
<keyword evidence="3" id="KW-0732">Signal</keyword>
<sequence>MKKLYFFLMLSLLISGVASAQSGKGVIKFKTGKFDPESGKIKGFRCDILVRMDNPMDPDLNTKAPIIGKDITIEGGELENALPKGVADQKFNLWVTAPEVTLRGDFVDVSLANCDMQEIDISGCPDLYCIRVNENPIHKLVIGTNPKLQQVWASYCKNLKELDISKNPLLNSVSVQGCDVEQLDLSTCPLITNLNAGENPRLHTIDVTCLPLLQELWVNKNNMTSLDVSKNPELEWLECSGNKLRGLTVEHNPKLTFLSVWDNGIKGKEMDNLINSLAQEDGEKEREFCVYNERSGNKNLCTEDQVDAVVEKGWTAKQAVWQKLGDKEYFQWEAFAGTKVPAGMSRAMVSRGGKGSWYDLQGRRVRKPVAKGVYIYNGKKIVISK</sequence>
<evidence type="ECO:0008006" key="6">
    <source>
        <dbReference type="Google" id="ProtNLM"/>
    </source>
</evidence>
<gene>
    <name evidence="4" type="ORF">C7379_104133</name>
</gene>
<evidence type="ECO:0000256" key="3">
    <source>
        <dbReference type="SAM" id="SignalP"/>
    </source>
</evidence>
<dbReference type="Gene3D" id="3.80.10.10">
    <property type="entry name" value="Ribonuclease Inhibitor"/>
    <property type="match status" value="1"/>
</dbReference>
<evidence type="ECO:0000256" key="1">
    <source>
        <dbReference type="ARBA" id="ARBA00022614"/>
    </source>
</evidence>
<comment type="caution">
    <text evidence="4">The sequence shown here is derived from an EMBL/GenBank/DDBJ whole genome shotgun (WGS) entry which is preliminary data.</text>
</comment>
<dbReference type="AlphaFoldDB" id="A0A2U0UIR6"/>
<keyword evidence="1" id="KW-0433">Leucine-rich repeat</keyword>
<dbReference type="GO" id="GO:0035591">
    <property type="term" value="F:signaling adaptor activity"/>
    <property type="evidence" value="ECO:0007669"/>
    <property type="project" value="TreeGrafter"/>
</dbReference>
<accession>A0A2U0UIR6</accession>